<evidence type="ECO:0000256" key="10">
    <source>
        <dbReference type="ARBA" id="ARBA00023136"/>
    </source>
</evidence>
<evidence type="ECO:0000256" key="6">
    <source>
        <dbReference type="ARBA" id="ARBA00022475"/>
    </source>
</evidence>
<dbReference type="NCBIfam" id="TIGR04407">
    <property type="entry name" value="LptF_YjgP"/>
    <property type="match status" value="1"/>
</dbReference>
<dbReference type="AlphaFoldDB" id="A0A7V2T210"/>
<keyword evidence="7" id="KW-0997">Cell inner membrane</keyword>
<protein>
    <recommendedName>
        <fullName evidence="4">Lipopolysaccharide export system permease protein LptF</fullName>
    </recommendedName>
</protein>
<dbReference type="Proteomes" id="UP000885750">
    <property type="component" value="Unassembled WGS sequence"/>
</dbReference>
<dbReference type="Pfam" id="PF03739">
    <property type="entry name" value="LptF_LptG"/>
    <property type="match status" value="1"/>
</dbReference>
<keyword evidence="6" id="KW-1003">Cell membrane</keyword>
<evidence type="ECO:0000256" key="8">
    <source>
        <dbReference type="ARBA" id="ARBA00022692"/>
    </source>
</evidence>
<evidence type="ECO:0000313" key="13">
    <source>
        <dbReference type="EMBL" id="HFC92118.1"/>
    </source>
</evidence>
<dbReference type="PANTHER" id="PTHR33529:SF7">
    <property type="entry name" value="LIPOPOLYSACCHARIDE EXPORT SYSTEM PERMEASE PROTEIN LPTF"/>
    <property type="match status" value="1"/>
</dbReference>
<feature type="transmembrane region" description="Helical" evidence="12">
    <location>
        <begin position="326"/>
        <end position="347"/>
    </location>
</feature>
<feature type="transmembrane region" description="Helical" evidence="12">
    <location>
        <begin position="267"/>
        <end position="285"/>
    </location>
</feature>
<comment type="caution">
    <text evidence="13">The sequence shown here is derived from an EMBL/GenBank/DDBJ whole genome shotgun (WGS) entry which is preliminary data.</text>
</comment>
<dbReference type="GO" id="GO:0015920">
    <property type="term" value="P:lipopolysaccharide transport"/>
    <property type="evidence" value="ECO:0007669"/>
    <property type="project" value="TreeGrafter"/>
</dbReference>
<comment type="subunit">
    <text evidence="11">Component of the lipopolysaccharide transport and assembly complex. The LptBFG transporter is composed of two ATP-binding proteins (LptB) and two transmembrane proteins (LptF and LptG).</text>
</comment>
<feature type="transmembrane region" description="Helical" evidence="12">
    <location>
        <begin position="98"/>
        <end position="121"/>
    </location>
</feature>
<comment type="function">
    <text evidence="1">Part of the ABC transporter complex LptBFG involved in the translocation of lipopolysaccharide (LPS) from the inner membrane to the outer membrane.</text>
</comment>
<evidence type="ECO:0000256" key="2">
    <source>
        <dbReference type="ARBA" id="ARBA00004429"/>
    </source>
</evidence>
<feature type="transmembrane region" description="Helical" evidence="12">
    <location>
        <begin position="52"/>
        <end position="77"/>
    </location>
</feature>
<dbReference type="InterPro" id="IPR005495">
    <property type="entry name" value="LptG/LptF_permease"/>
</dbReference>
<reference evidence="13" key="1">
    <citation type="journal article" date="2020" name="mSystems">
        <title>Genome- and Community-Level Interaction Insights into Carbon Utilization and Element Cycling Functions of Hydrothermarchaeota in Hydrothermal Sediment.</title>
        <authorList>
            <person name="Zhou Z."/>
            <person name="Liu Y."/>
            <person name="Xu W."/>
            <person name="Pan J."/>
            <person name="Luo Z.H."/>
            <person name="Li M."/>
        </authorList>
    </citation>
    <scope>NUCLEOTIDE SEQUENCE [LARGE SCALE GENOMIC DNA]</scope>
    <source>
        <strain evidence="13">HyVt-493</strain>
    </source>
</reference>
<name>A0A7V2T210_LEUMU</name>
<feature type="transmembrane region" description="Helical" evidence="12">
    <location>
        <begin position="297"/>
        <end position="314"/>
    </location>
</feature>
<evidence type="ECO:0000256" key="11">
    <source>
        <dbReference type="ARBA" id="ARBA00026081"/>
    </source>
</evidence>
<keyword evidence="10 12" id="KW-0472">Membrane</keyword>
<dbReference type="GO" id="GO:0043190">
    <property type="term" value="C:ATP-binding cassette (ABC) transporter complex"/>
    <property type="evidence" value="ECO:0007669"/>
    <property type="project" value="InterPro"/>
</dbReference>
<evidence type="ECO:0000256" key="5">
    <source>
        <dbReference type="ARBA" id="ARBA00022448"/>
    </source>
</evidence>
<keyword evidence="5" id="KW-0813">Transport</keyword>
<comment type="subcellular location">
    <subcellularLocation>
        <location evidence="2">Cell inner membrane</location>
        <topology evidence="2">Multi-pass membrane protein</topology>
    </subcellularLocation>
</comment>
<evidence type="ECO:0000256" key="4">
    <source>
        <dbReference type="ARBA" id="ARBA00014213"/>
    </source>
</evidence>
<feature type="transmembrane region" description="Helical" evidence="12">
    <location>
        <begin position="12"/>
        <end position="32"/>
    </location>
</feature>
<gene>
    <name evidence="13" type="primary">lptF</name>
    <name evidence="13" type="ORF">ENJ51_04825</name>
</gene>
<evidence type="ECO:0000256" key="12">
    <source>
        <dbReference type="SAM" id="Phobius"/>
    </source>
</evidence>
<keyword evidence="9 12" id="KW-1133">Transmembrane helix</keyword>
<proteinExistence type="inferred from homology"/>
<sequence>MIIQRYLLREIFQSFIGTLLVLLLIIVGNTFVRLLGNVSSGNLPVDLLGKMVLMGSINGAIQLIPIALLIGMMLAFGRLYRDNEISALHSAGLGPKQFYKGIFLFVFPLTLLLAAMVLYIVPTLERSTQNIKAEVKQRPEASGIPVGEFMHTKVGNRRFTIFVEKMDEENVVMEHFFMHSASATKDTVLTAKKALLFVDQQNGERVLQINNGSRYDYDSTNNEFLIFRFAEHGLRIPSSKITNKSKLTSASTSELIAQATLASKAELHWRLAIILSAPIVALLAFPLSYTTPRQGRFGKLALGILLYAIYANLLMTGKSLLEDGKIPSIVGLWWAHLIFIALALWLVRKQYGKAG</sequence>
<evidence type="ECO:0000256" key="1">
    <source>
        <dbReference type="ARBA" id="ARBA00002265"/>
    </source>
</evidence>
<dbReference type="PANTHER" id="PTHR33529">
    <property type="entry name" value="SLR0882 PROTEIN-RELATED"/>
    <property type="match status" value="1"/>
</dbReference>
<evidence type="ECO:0000256" key="9">
    <source>
        <dbReference type="ARBA" id="ARBA00022989"/>
    </source>
</evidence>
<dbReference type="EMBL" id="DRMS01000188">
    <property type="protein sequence ID" value="HFC92118.1"/>
    <property type="molecule type" value="Genomic_DNA"/>
</dbReference>
<evidence type="ECO:0000256" key="7">
    <source>
        <dbReference type="ARBA" id="ARBA00022519"/>
    </source>
</evidence>
<comment type="similarity">
    <text evidence="3">Belongs to the LptF/LptG family.</text>
</comment>
<accession>A0A7V2T210</accession>
<dbReference type="GO" id="GO:0055085">
    <property type="term" value="P:transmembrane transport"/>
    <property type="evidence" value="ECO:0007669"/>
    <property type="project" value="InterPro"/>
</dbReference>
<organism evidence="13">
    <name type="scientific">Leucothrix mucor</name>
    <dbReference type="NCBI Taxonomy" id="45248"/>
    <lineage>
        <taxon>Bacteria</taxon>
        <taxon>Pseudomonadati</taxon>
        <taxon>Pseudomonadota</taxon>
        <taxon>Gammaproteobacteria</taxon>
        <taxon>Thiotrichales</taxon>
        <taxon>Thiotrichaceae</taxon>
        <taxon>Leucothrix</taxon>
    </lineage>
</organism>
<dbReference type="InterPro" id="IPR030922">
    <property type="entry name" value="LptF"/>
</dbReference>
<evidence type="ECO:0000256" key="3">
    <source>
        <dbReference type="ARBA" id="ARBA00007725"/>
    </source>
</evidence>
<keyword evidence="8 12" id="KW-0812">Transmembrane</keyword>